<accession>A0A6J7P9A6</accession>
<proteinExistence type="predicted"/>
<reference evidence="1" key="1">
    <citation type="submission" date="2020-05" db="EMBL/GenBank/DDBJ databases">
        <authorList>
            <person name="Chiriac C."/>
            <person name="Salcher M."/>
            <person name="Ghai R."/>
            <person name="Kavagutti S V."/>
        </authorList>
    </citation>
    <scope>NUCLEOTIDE SEQUENCE</scope>
</reference>
<evidence type="ECO:0000313" key="1">
    <source>
        <dbReference type="EMBL" id="CAB4999899.1"/>
    </source>
</evidence>
<name>A0A6J7P9A6_9ZZZZ</name>
<dbReference type="AlphaFoldDB" id="A0A6J7P9A6"/>
<gene>
    <name evidence="1" type="ORF">UFOPK3914_02072</name>
</gene>
<protein>
    <submittedName>
        <fullName evidence="1">Unannotated protein</fullName>
    </submittedName>
</protein>
<organism evidence="1">
    <name type="scientific">freshwater metagenome</name>
    <dbReference type="NCBI Taxonomy" id="449393"/>
    <lineage>
        <taxon>unclassified sequences</taxon>
        <taxon>metagenomes</taxon>
        <taxon>ecological metagenomes</taxon>
    </lineage>
</organism>
<sequence length="204" mass="22602">MRASLHLVDCPGGVISLARLLEPKNPRRIRRPLAGSATWGSLSIPRRRLLRILTGSTSFVPIGLSTATNFPMRSTGWSSRLTILQFNRLWERLQRLPVGQLRSSCHPRNAPPSCWTFRSLLAGLARQRRLLCCNRFLLAVPLLECPPCTTRIKSATKMSAPATPSFCAKQETSSPKWLVQCLSFVHPACPNGSFLGTAHHALSH</sequence>
<dbReference type="EMBL" id="CAFBOG010000290">
    <property type="protein sequence ID" value="CAB4999899.1"/>
    <property type="molecule type" value="Genomic_DNA"/>
</dbReference>